<evidence type="ECO:0000256" key="1">
    <source>
        <dbReference type="SAM" id="MobiDB-lite"/>
    </source>
</evidence>
<keyword evidence="3" id="KW-1185">Reference proteome</keyword>
<reference evidence="2 3" key="1">
    <citation type="submission" date="2019-03" db="EMBL/GenBank/DDBJ databases">
        <title>First draft genome of Liparis tanakae, snailfish: a comprehensive survey of snailfish specific genes.</title>
        <authorList>
            <person name="Kim W."/>
            <person name="Song I."/>
            <person name="Jeong J.-H."/>
            <person name="Kim D."/>
            <person name="Kim S."/>
            <person name="Ryu S."/>
            <person name="Song J.Y."/>
            <person name="Lee S.K."/>
        </authorList>
    </citation>
    <scope>NUCLEOTIDE SEQUENCE [LARGE SCALE GENOMIC DNA]</scope>
    <source>
        <tissue evidence="2">Muscle</tissue>
    </source>
</reference>
<sequence>MACTQRIRSCSSSLAKITVSPSFTALKKVRPPSRPEGWTEEAVSHQRKEGQGETVMMNERGRVRRVKGMAAVV</sequence>
<dbReference type="AlphaFoldDB" id="A0A4Z2JD25"/>
<dbReference type="EMBL" id="SRLO01000006">
    <property type="protein sequence ID" value="TNN88205.1"/>
    <property type="molecule type" value="Genomic_DNA"/>
</dbReference>
<evidence type="ECO:0000313" key="3">
    <source>
        <dbReference type="Proteomes" id="UP000314294"/>
    </source>
</evidence>
<comment type="caution">
    <text evidence="2">The sequence shown here is derived from an EMBL/GenBank/DDBJ whole genome shotgun (WGS) entry which is preliminary data.</text>
</comment>
<proteinExistence type="predicted"/>
<evidence type="ECO:0000313" key="2">
    <source>
        <dbReference type="EMBL" id="TNN88205.1"/>
    </source>
</evidence>
<gene>
    <name evidence="2" type="ORF">EYF80_001421</name>
</gene>
<organism evidence="2 3">
    <name type="scientific">Liparis tanakae</name>
    <name type="common">Tanaka's snailfish</name>
    <dbReference type="NCBI Taxonomy" id="230148"/>
    <lineage>
        <taxon>Eukaryota</taxon>
        <taxon>Metazoa</taxon>
        <taxon>Chordata</taxon>
        <taxon>Craniata</taxon>
        <taxon>Vertebrata</taxon>
        <taxon>Euteleostomi</taxon>
        <taxon>Actinopterygii</taxon>
        <taxon>Neopterygii</taxon>
        <taxon>Teleostei</taxon>
        <taxon>Neoteleostei</taxon>
        <taxon>Acanthomorphata</taxon>
        <taxon>Eupercaria</taxon>
        <taxon>Perciformes</taxon>
        <taxon>Cottioidei</taxon>
        <taxon>Cottales</taxon>
        <taxon>Liparidae</taxon>
        <taxon>Liparis</taxon>
    </lineage>
</organism>
<accession>A0A4Z2JD25</accession>
<name>A0A4Z2JD25_9TELE</name>
<feature type="region of interest" description="Disordered" evidence="1">
    <location>
        <begin position="26"/>
        <end position="54"/>
    </location>
</feature>
<protein>
    <submittedName>
        <fullName evidence="2">Uncharacterized protein</fullName>
    </submittedName>
</protein>
<dbReference type="Proteomes" id="UP000314294">
    <property type="component" value="Unassembled WGS sequence"/>
</dbReference>
<feature type="compositionally biased region" description="Basic and acidic residues" evidence="1">
    <location>
        <begin position="42"/>
        <end position="51"/>
    </location>
</feature>